<dbReference type="Proteomes" id="UP000239197">
    <property type="component" value="Chromosome"/>
</dbReference>
<evidence type="ECO:0008006" key="3">
    <source>
        <dbReference type="Google" id="ProtNLM"/>
    </source>
</evidence>
<reference evidence="2" key="1">
    <citation type="submission" date="2017-01" db="EMBL/GenBank/DDBJ databases">
        <title>Genome sequence of Rouxiella sp. ERMR1:05.</title>
        <authorList>
            <person name="Kumar R."/>
            <person name="Singh D."/>
            <person name="Kumar S."/>
        </authorList>
    </citation>
    <scope>NUCLEOTIDE SEQUENCE [LARGE SCALE GENOMIC DNA]</scope>
    <source>
        <strain evidence="2">ERMR1:05</strain>
    </source>
</reference>
<dbReference type="RefSeq" id="WP_104921297.1">
    <property type="nucleotide sequence ID" value="NZ_CP019062.1"/>
</dbReference>
<organism evidence="1 2">
    <name type="scientific">Rahnella sikkimica</name>
    <dbReference type="NCBI Taxonomy" id="1805933"/>
    <lineage>
        <taxon>Bacteria</taxon>
        <taxon>Pseudomonadati</taxon>
        <taxon>Pseudomonadota</taxon>
        <taxon>Gammaproteobacteria</taxon>
        <taxon>Enterobacterales</taxon>
        <taxon>Yersiniaceae</taxon>
        <taxon>Rahnella</taxon>
    </lineage>
</organism>
<name>A0A2L1ULB8_9GAMM</name>
<keyword evidence="2" id="KW-1185">Reference proteome</keyword>
<proteinExistence type="predicted"/>
<dbReference type="AlphaFoldDB" id="A0A2L1ULB8"/>
<protein>
    <recommendedName>
        <fullName evidence="3">Type IV secretion protein Rhs</fullName>
    </recommendedName>
</protein>
<dbReference type="OrthoDB" id="6043530at2"/>
<evidence type="ECO:0000313" key="2">
    <source>
        <dbReference type="Proteomes" id="UP000239197"/>
    </source>
</evidence>
<dbReference type="KEGG" id="rox:BV494_01770"/>
<gene>
    <name evidence="1" type="ORF">BV494_01770</name>
</gene>
<dbReference type="EMBL" id="CP019062">
    <property type="protein sequence ID" value="AVF33729.1"/>
    <property type="molecule type" value="Genomic_DNA"/>
</dbReference>
<dbReference type="Gene3D" id="2.180.10.10">
    <property type="entry name" value="RHS repeat-associated core"/>
    <property type="match status" value="1"/>
</dbReference>
<accession>A0A2L1ULB8</accession>
<sequence length="110" mass="12663">MRADDFTPLKMEYDRLGRETRRYSAAGFAQAQGFSPTGMLLEQTAGREPAVNRRWAYDGAYNVRRIDDARWGASHYHYNSNDQIIHAEQTGEQPRLELFSYDDNLNITGT</sequence>
<evidence type="ECO:0000313" key="1">
    <source>
        <dbReference type="EMBL" id="AVF33729.1"/>
    </source>
</evidence>